<dbReference type="OrthoDB" id="251770at2759"/>
<dbReference type="InterPro" id="IPR001357">
    <property type="entry name" value="BRCT_dom"/>
</dbReference>
<feature type="region of interest" description="Disordered" evidence="2">
    <location>
        <begin position="444"/>
        <end position="536"/>
    </location>
</feature>
<feature type="compositionally biased region" description="Polar residues" evidence="2">
    <location>
        <begin position="458"/>
        <end position="471"/>
    </location>
</feature>
<gene>
    <name evidence="4" type="ORF">KFL_000630090</name>
</gene>
<feature type="domain" description="BRCT" evidence="3">
    <location>
        <begin position="784"/>
        <end position="872"/>
    </location>
</feature>
<evidence type="ECO:0000256" key="2">
    <source>
        <dbReference type="SAM" id="MobiDB-lite"/>
    </source>
</evidence>
<keyword evidence="1" id="KW-0677">Repeat</keyword>
<dbReference type="Pfam" id="PF12738">
    <property type="entry name" value="PTCB-BRCT"/>
    <property type="match status" value="2"/>
</dbReference>
<dbReference type="EMBL" id="DF237012">
    <property type="protein sequence ID" value="GAQ80806.1"/>
    <property type="molecule type" value="Genomic_DNA"/>
</dbReference>
<proteinExistence type="predicted"/>
<evidence type="ECO:0000313" key="4">
    <source>
        <dbReference type="EMBL" id="GAQ80806.1"/>
    </source>
</evidence>
<dbReference type="Gene3D" id="3.40.50.10190">
    <property type="entry name" value="BRCT domain"/>
    <property type="match status" value="5"/>
</dbReference>
<dbReference type="InterPro" id="IPR059215">
    <property type="entry name" value="BRCT2_TopBP1-like"/>
</dbReference>
<dbReference type="SMART" id="SM00292">
    <property type="entry name" value="BRCT"/>
    <property type="match status" value="5"/>
</dbReference>
<feature type="compositionally biased region" description="Basic and acidic residues" evidence="2">
    <location>
        <begin position="1232"/>
        <end position="1270"/>
    </location>
</feature>
<feature type="compositionally biased region" description="Basic and acidic residues" evidence="2">
    <location>
        <begin position="1172"/>
        <end position="1198"/>
    </location>
</feature>
<dbReference type="PANTHER" id="PTHR13561">
    <property type="entry name" value="DNA REPLICATION REGULATOR DPB11-RELATED"/>
    <property type="match status" value="1"/>
</dbReference>
<name>A0A1Y1HWC9_KLENI</name>
<feature type="domain" description="BRCT" evidence="3">
    <location>
        <begin position="99"/>
        <end position="184"/>
    </location>
</feature>
<accession>A0A1Y1HWC9</accession>
<dbReference type="CDD" id="cd17718">
    <property type="entry name" value="BRCT_TopBP1_rpt3"/>
    <property type="match status" value="1"/>
</dbReference>
<dbReference type="Pfam" id="PF00533">
    <property type="entry name" value="BRCT"/>
    <property type="match status" value="2"/>
</dbReference>
<dbReference type="PROSITE" id="PS50172">
    <property type="entry name" value="BRCT"/>
    <property type="match status" value="5"/>
</dbReference>
<reference evidence="4 5" key="1">
    <citation type="journal article" date="2014" name="Nat. Commun.">
        <title>Klebsormidium flaccidum genome reveals primary factors for plant terrestrial adaptation.</title>
        <authorList>
            <person name="Hori K."/>
            <person name="Maruyama F."/>
            <person name="Fujisawa T."/>
            <person name="Togashi T."/>
            <person name="Yamamoto N."/>
            <person name="Seo M."/>
            <person name="Sato S."/>
            <person name="Yamada T."/>
            <person name="Mori H."/>
            <person name="Tajima N."/>
            <person name="Moriyama T."/>
            <person name="Ikeuchi M."/>
            <person name="Watanabe M."/>
            <person name="Wada H."/>
            <person name="Kobayashi K."/>
            <person name="Saito M."/>
            <person name="Masuda T."/>
            <person name="Sasaki-Sekimoto Y."/>
            <person name="Mashiguchi K."/>
            <person name="Awai K."/>
            <person name="Shimojima M."/>
            <person name="Masuda S."/>
            <person name="Iwai M."/>
            <person name="Nobusawa T."/>
            <person name="Narise T."/>
            <person name="Kondo S."/>
            <person name="Saito H."/>
            <person name="Sato R."/>
            <person name="Murakawa M."/>
            <person name="Ihara Y."/>
            <person name="Oshima-Yamada Y."/>
            <person name="Ohtaka K."/>
            <person name="Satoh M."/>
            <person name="Sonobe K."/>
            <person name="Ishii M."/>
            <person name="Ohtani R."/>
            <person name="Kanamori-Sato M."/>
            <person name="Honoki R."/>
            <person name="Miyazaki D."/>
            <person name="Mochizuki H."/>
            <person name="Umetsu J."/>
            <person name="Higashi K."/>
            <person name="Shibata D."/>
            <person name="Kamiya Y."/>
            <person name="Sato N."/>
            <person name="Nakamura Y."/>
            <person name="Tabata S."/>
            <person name="Ida S."/>
            <person name="Kurokawa K."/>
            <person name="Ohta H."/>
        </authorList>
    </citation>
    <scope>NUCLEOTIDE SEQUENCE [LARGE SCALE GENOMIC DNA]</scope>
    <source>
        <strain evidence="4 5">NIES-2285</strain>
    </source>
</reference>
<feature type="domain" description="BRCT" evidence="3">
    <location>
        <begin position="345"/>
        <end position="437"/>
    </location>
</feature>
<feature type="compositionally biased region" description="Polar residues" evidence="2">
    <location>
        <begin position="1369"/>
        <end position="1378"/>
    </location>
</feature>
<dbReference type="Pfam" id="PF16589">
    <property type="entry name" value="BRCT_2"/>
    <property type="match status" value="1"/>
</dbReference>
<dbReference type="PANTHER" id="PTHR13561:SF20">
    <property type="entry name" value="DNA TOPOISOMERASE 2-BINDING PROTEIN 1"/>
    <property type="match status" value="1"/>
</dbReference>
<dbReference type="GO" id="GO:0007095">
    <property type="term" value="P:mitotic G2 DNA damage checkpoint signaling"/>
    <property type="evidence" value="ECO:0000318"/>
    <property type="project" value="GO_Central"/>
</dbReference>
<keyword evidence="5" id="KW-1185">Reference proteome</keyword>
<protein>
    <submittedName>
        <fullName evidence="4">BRCT domain-containing protein</fullName>
    </submittedName>
</protein>
<evidence type="ECO:0000256" key="1">
    <source>
        <dbReference type="ARBA" id="ARBA00022737"/>
    </source>
</evidence>
<feature type="compositionally biased region" description="Polar residues" evidence="2">
    <location>
        <begin position="1343"/>
        <end position="1354"/>
    </location>
</feature>
<feature type="compositionally biased region" description="Polar residues" evidence="2">
    <location>
        <begin position="923"/>
        <end position="933"/>
    </location>
</feature>
<feature type="region of interest" description="Disordered" evidence="2">
    <location>
        <begin position="1339"/>
        <end position="1378"/>
    </location>
</feature>
<feature type="compositionally biased region" description="Gly residues" evidence="2">
    <location>
        <begin position="517"/>
        <end position="527"/>
    </location>
</feature>
<organism evidence="4 5">
    <name type="scientific">Klebsormidium nitens</name>
    <name type="common">Green alga</name>
    <name type="synonym">Ulothrix nitens</name>
    <dbReference type="NCBI Taxonomy" id="105231"/>
    <lineage>
        <taxon>Eukaryota</taxon>
        <taxon>Viridiplantae</taxon>
        <taxon>Streptophyta</taxon>
        <taxon>Klebsormidiophyceae</taxon>
        <taxon>Klebsormidiales</taxon>
        <taxon>Klebsormidiaceae</taxon>
        <taxon>Klebsormidium</taxon>
    </lineage>
</organism>
<feature type="region of interest" description="Disordered" evidence="2">
    <location>
        <begin position="874"/>
        <end position="1323"/>
    </location>
</feature>
<dbReference type="Proteomes" id="UP000054558">
    <property type="component" value="Unassembled WGS sequence"/>
</dbReference>
<feature type="compositionally biased region" description="Basic and acidic residues" evidence="2">
    <location>
        <begin position="494"/>
        <end position="513"/>
    </location>
</feature>
<evidence type="ECO:0000313" key="5">
    <source>
        <dbReference type="Proteomes" id="UP000054558"/>
    </source>
</evidence>
<feature type="compositionally biased region" description="Basic and acidic residues" evidence="2">
    <location>
        <begin position="996"/>
        <end position="1006"/>
    </location>
</feature>
<dbReference type="CDD" id="cd00027">
    <property type="entry name" value="BRCT"/>
    <property type="match status" value="2"/>
</dbReference>
<sequence>MKSLFAGQKVWLWYQLDAETRERVFHALNENGAPLQEGDWMQGEHSKEEFLVVDDVQKEEIQELSKKGGTIIGVECVNQSVEQRRPLPKLGRILCCRALEGHKICLTGFSGFEKERTRLSSWVLAMGAEVTNNFDGTITTVVSKNIINDKCKWAVKMKKPVVTTKWVEECWAEHAASREEDFRLPVFCKLKVCCTSLKAPDKDKVKELVWANGGTFDADLDSTCTHLVCGSTNSKKYQVATKRDSRLKVVTPEWIYKSVAAKGCLDETPFAPPPPNDAALPAALRSASQTSFGQTTRLASGTQGSLTLTRVVATPTPTDDESLGRAESGKHASTAGREAICYDDDDKLFLSSCRLYFSGMTREELQEAMGIMRASGATRYALLDERATHVVLGDSPDCDLTEVRKLDLEGIVEVVRLSWLRACLQYRKLLPVADKYRVPRDQLTAARASAKPEPTASARPSQKQGLLQQVPASRPAGGPVPDDDDSPNEPGSSEWEKLRESQRQVSQRPREFSENGSRGGFGEGSGEAGNDPPVMEMRSDIFDDASRTGFGPGGIPPRKPVADVSARMPVLGKRFMSPKRGDTWQKEGAASPKLAAAFSAEGGGGKTVMGPPGKGRKWLEAARNPVKFSPGCDNQAGNPTVEAGQSEDLNSGRLRPGLQNGAGVKASGCEGGTPGGTQSTPAGSQIPETSDVFQGLRFNVDVRMKAEDREEIQGLVRKGAGDLETDPSKSVHYFVVQHGFDTNTTTVPDGADVVTPYWVVQCLKEQRLVPQENRLYFRPLPRALPLDFFRGITVCLSKYEQKEHEWFRDLAKRLGAKSFDRLTNTVTHVVTKYADGDKYRHMVRKGKPVATGEWLIACAKQGCLVPVEDYAPPSKPTDVTCAPSQAGGIAPSQLEARSPGDAEQSAPGQSSMPPPRTRGTGRAGQSSQHASQPQRKRPKKESPPQPRPGDFEKLDDFTATWTFSQAPSPGKSAKSPLNLAGPSFGVNTPSGGANRSGDREGPRDGPGESARGGGVNRGPAPGGADNLAGTAEAERKRTPHDDVARESKTRGAEREQEEAVTSASEPVLKKGLRGPTPVGGSSEGRELDDETPSKNLRSRRGVPPEPKAAPPSRGKRKSDERDSPGDSAPDSQEKGRKGGGAKQRKSADAAEVVGGGHVAAGKEGNVAGGQQEEAKSAEKGRVEVGIEATSEREDKHGLGCEGVVDGQKRSPGEAGAPSERGPEGDAAGQSPEGDRWAHVLESFLHKIPEKPSAPIEEKRESGLGDSDSKRPRIGKTWPGREPAALAPHAADGPWTRQRTAVAPAVAEDERFQESQLESQMVGYDDGTAQKQVILEQIRRSGRLSGSVSAGGSRNASRRPKNDGIRNLLATANGNVAGR</sequence>
<feature type="domain" description="BRCT" evidence="3">
    <location>
        <begin position="182"/>
        <end position="272"/>
    </location>
</feature>
<dbReference type="STRING" id="105231.A0A1Y1HWC9"/>
<evidence type="ECO:0000259" key="3">
    <source>
        <dbReference type="PROSITE" id="PS50172"/>
    </source>
</evidence>
<dbReference type="CDD" id="cd17731">
    <property type="entry name" value="BRCT_TopBP1_rpt2_like"/>
    <property type="match status" value="1"/>
</dbReference>
<dbReference type="OMA" id="HSITSEW"/>
<dbReference type="GO" id="GO:0006270">
    <property type="term" value="P:DNA replication initiation"/>
    <property type="evidence" value="ECO:0000318"/>
    <property type="project" value="GO_Central"/>
</dbReference>
<feature type="compositionally biased region" description="Polar residues" evidence="2">
    <location>
        <begin position="676"/>
        <end position="688"/>
    </location>
</feature>
<dbReference type="GO" id="GO:0033314">
    <property type="term" value="P:mitotic DNA replication checkpoint signaling"/>
    <property type="evidence" value="ECO:0000318"/>
    <property type="project" value="GO_Central"/>
</dbReference>
<dbReference type="SUPFAM" id="SSF52113">
    <property type="entry name" value="BRCT domain"/>
    <property type="match status" value="5"/>
</dbReference>
<feature type="compositionally biased region" description="Basic and acidic residues" evidence="2">
    <location>
        <begin position="1032"/>
        <end position="1054"/>
    </location>
</feature>
<feature type="region of interest" description="Disordered" evidence="2">
    <location>
        <begin position="628"/>
        <end position="688"/>
    </location>
</feature>
<feature type="domain" description="BRCT" evidence="3">
    <location>
        <begin position="688"/>
        <end position="776"/>
    </location>
</feature>
<dbReference type="InterPro" id="IPR036420">
    <property type="entry name" value="BRCT_dom_sf"/>
</dbReference>